<dbReference type="RefSeq" id="XP_014663784.1">
    <property type="nucleotide sequence ID" value="XM_014808298.1"/>
</dbReference>
<sequence>MIREAQESLIAAVQSDRTDIVRSILSTCERCEIEEAGNLTLRKLLNDLCTKEGTLLHYATKYGYADVVRTLLAAGADPGIHNIEESTAFDVASGEKVVQVFNQELLQATAQSNVGRVCQLLASGINVNLRDSEHSGNTPMHWAASFGNRDIVQCLCDRGADMNATNSEGTTPLHDAVMRGDVGIVEELMLHGTDPNICASKGKCEGKSPLDVAALKPELLAVLRSSDLPLSNVRKEFERASISEGTTPTKHLKKRFSMDSVLTDVSEARLNMNGTPPSQSSLPNGHTTPAVHNGLLDSSDNEAAIHSTEALLPPDPLITDQRLNMLWPQPQTIIQLGGKALVVAQQLDIYVTCCDKGSAFTQQEAWKLLEPEFKALNYKVHLAGVRPLGPTANATQVLCHVNHRLLPKKDAYKLVVSSNRIKIMASDSAGLFYGVCTLLQLFKLCVKDGIPQLQITDWSHVAYRGVMLDFSQGRVPKLAVLMNTIDLLARLKINQVHMYYRFRLKDQQEWQFCYSQSELLDMEKFASERHIGLVPVIDIVPHVCFTNLPEMYSTFHDFISAFPHASSVHIGPRLSMVLVDPEDLDSLDVRRQLPICMHHTVALCSNSLHDYRHALPQLPMDLVLVEYGFEATYDFHAVCKPFRDFGLSFGVCAGTAAWNSLAGCPEASVSNLYHAAQCAQSQGALAMLVADWAGTGHLTHKTLSWTGFLALAGLGWNYTTHWDFLHTSLATLINHHIVMDQEMMFGQAIIELGRAETYMVRASRDQDAHDASNLPATNGSILYQLLANPDGVLLENMSGDIFHKAIRHIRRCQIALPKARLECCHSSQMMAELQLMTEMMMLACKIGRVLVNMGRNPSDKMPGFKVINVGVANIPATTKTDLANKLLSVIEQYRDVWLENNLPVGLHTSLLILTTILKQFIPDSGTTVSSQFEAGKKLL</sequence>
<dbReference type="PRINTS" id="PR00738">
    <property type="entry name" value="GLHYDRLASE20"/>
</dbReference>
<evidence type="ECO:0000256" key="5">
    <source>
        <dbReference type="PROSITE-ProRule" id="PRU00023"/>
    </source>
</evidence>
<keyword evidence="7" id="KW-1185">Reference proteome</keyword>
<dbReference type="InterPro" id="IPR015882">
    <property type="entry name" value="HEX_bac_N"/>
</dbReference>
<dbReference type="Gene3D" id="3.30.379.10">
    <property type="entry name" value="Chitobiase/beta-hexosaminidase domain 2-like"/>
    <property type="match status" value="1"/>
</dbReference>
<gene>
    <name evidence="8" type="primary">LOC106806376</name>
</gene>
<name>A0ABM1DV13_PRICU</name>
<organism evidence="7 8">
    <name type="scientific">Priapulus caudatus</name>
    <name type="common">Priapulid worm</name>
    <dbReference type="NCBI Taxonomy" id="37621"/>
    <lineage>
        <taxon>Eukaryota</taxon>
        <taxon>Metazoa</taxon>
        <taxon>Ecdysozoa</taxon>
        <taxon>Scalidophora</taxon>
        <taxon>Priapulida</taxon>
        <taxon>Priapulimorpha</taxon>
        <taxon>Priapulimorphida</taxon>
        <taxon>Priapulidae</taxon>
        <taxon>Priapulus</taxon>
    </lineage>
</organism>
<dbReference type="InterPro" id="IPR017853">
    <property type="entry name" value="GH"/>
</dbReference>
<reference evidence="8" key="1">
    <citation type="submission" date="2025-08" db="UniProtKB">
        <authorList>
            <consortium name="RefSeq"/>
        </authorList>
    </citation>
    <scope>IDENTIFICATION</scope>
</reference>
<feature type="repeat" description="ANK" evidence="5">
    <location>
        <begin position="168"/>
        <end position="200"/>
    </location>
</feature>
<dbReference type="SUPFAM" id="SSF48403">
    <property type="entry name" value="Ankyrin repeat"/>
    <property type="match status" value="1"/>
</dbReference>
<dbReference type="SUPFAM" id="SSF51445">
    <property type="entry name" value="(Trans)glycosidases"/>
    <property type="match status" value="1"/>
</dbReference>
<evidence type="ECO:0000259" key="6">
    <source>
        <dbReference type="Pfam" id="PF02838"/>
    </source>
</evidence>
<evidence type="ECO:0000313" key="7">
    <source>
        <dbReference type="Proteomes" id="UP000695022"/>
    </source>
</evidence>
<evidence type="ECO:0000256" key="3">
    <source>
        <dbReference type="ARBA" id="ARBA00023043"/>
    </source>
</evidence>
<feature type="repeat" description="ANK" evidence="5">
    <location>
        <begin position="51"/>
        <end position="83"/>
    </location>
</feature>
<evidence type="ECO:0000256" key="2">
    <source>
        <dbReference type="ARBA" id="ARBA00022801"/>
    </source>
</evidence>
<protein>
    <submittedName>
        <fullName evidence="8">Uncharacterized protein LOC106806376</fullName>
    </submittedName>
</protein>
<dbReference type="Pfam" id="PF12796">
    <property type="entry name" value="Ank_2"/>
    <property type="match status" value="1"/>
</dbReference>
<keyword evidence="4" id="KW-0326">Glycosidase</keyword>
<proteinExistence type="predicted"/>
<evidence type="ECO:0000256" key="1">
    <source>
        <dbReference type="ARBA" id="ARBA00022737"/>
    </source>
</evidence>
<evidence type="ECO:0000313" key="8">
    <source>
        <dbReference type="RefSeq" id="XP_014663784.1"/>
    </source>
</evidence>
<dbReference type="Gene3D" id="3.20.20.80">
    <property type="entry name" value="Glycosidases"/>
    <property type="match status" value="2"/>
</dbReference>
<keyword evidence="2" id="KW-0378">Hydrolase</keyword>
<dbReference type="SMART" id="SM00248">
    <property type="entry name" value="ANK"/>
    <property type="match status" value="3"/>
</dbReference>
<dbReference type="PROSITE" id="PS50088">
    <property type="entry name" value="ANK_REPEAT"/>
    <property type="match status" value="3"/>
</dbReference>
<keyword evidence="3 5" id="KW-0040">ANK repeat</keyword>
<dbReference type="Proteomes" id="UP000695022">
    <property type="component" value="Unplaced"/>
</dbReference>
<accession>A0ABM1DV13</accession>
<dbReference type="PANTHER" id="PTHR24171:SF11">
    <property type="entry name" value="26S PROTEASOME NON-ATPASE REGULATORY SUBUNIT 10"/>
    <property type="match status" value="1"/>
</dbReference>
<dbReference type="InterPro" id="IPR002110">
    <property type="entry name" value="Ankyrin_rpt"/>
</dbReference>
<dbReference type="InterPro" id="IPR029018">
    <property type="entry name" value="Hex-like_dom2"/>
</dbReference>
<feature type="domain" description="Beta-hexosaminidase bacterial type N-terminal" evidence="6">
    <location>
        <begin position="326"/>
        <end position="458"/>
    </location>
</feature>
<keyword evidence="1" id="KW-0677">Repeat</keyword>
<dbReference type="InterPro" id="IPR025705">
    <property type="entry name" value="Beta_hexosaminidase_sua/sub"/>
</dbReference>
<dbReference type="GeneID" id="106806376"/>
<dbReference type="PANTHER" id="PTHR24171">
    <property type="entry name" value="ANKYRIN REPEAT DOMAIN-CONTAINING PROTEIN 39-RELATED"/>
    <property type="match status" value="1"/>
</dbReference>
<dbReference type="PROSITE" id="PS50297">
    <property type="entry name" value="ANK_REP_REGION"/>
    <property type="match status" value="3"/>
</dbReference>
<dbReference type="Pfam" id="PF02838">
    <property type="entry name" value="Glyco_hydro_20b"/>
    <property type="match status" value="1"/>
</dbReference>
<dbReference type="Pfam" id="PF13857">
    <property type="entry name" value="Ank_5"/>
    <property type="match status" value="1"/>
</dbReference>
<feature type="repeat" description="ANK" evidence="5">
    <location>
        <begin position="135"/>
        <end position="167"/>
    </location>
</feature>
<dbReference type="InterPro" id="IPR036770">
    <property type="entry name" value="Ankyrin_rpt-contain_sf"/>
</dbReference>
<dbReference type="SUPFAM" id="SSF55545">
    <property type="entry name" value="beta-N-acetylhexosaminidase-like domain"/>
    <property type="match status" value="1"/>
</dbReference>
<dbReference type="Gene3D" id="1.25.40.20">
    <property type="entry name" value="Ankyrin repeat-containing domain"/>
    <property type="match status" value="2"/>
</dbReference>
<evidence type="ECO:0000256" key="4">
    <source>
        <dbReference type="ARBA" id="ARBA00023295"/>
    </source>
</evidence>